<gene>
    <name evidence="3" type="ORF">HINF_LOCUS27596</name>
    <name evidence="2" type="ORF">HINF_LOCUS40917</name>
</gene>
<reference evidence="3 4" key="2">
    <citation type="submission" date="2024-07" db="EMBL/GenBank/DDBJ databases">
        <authorList>
            <person name="Akdeniz Z."/>
        </authorList>
    </citation>
    <scope>NUCLEOTIDE SEQUENCE [LARGE SCALE GENOMIC DNA]</scope>
</reference>
<dbReference type="InterPro" id="IPR004785">
    <property type="entry name" value="RpiB"/>
</dbReference>
<evidence type="ECO:0000313" key="3">
    <source>
        <dbReference type="EMBL" id="CAL6020575.1"/>
    </source>
</evidence>
<dbReference type="InterPro" id="IPR036569">
    <property type="entry name" value="RpiB_LacA_LacB_sf"/>
</dbReference>
<accession>A0AA86QBW4</accession>
<dbReference type="GO" id="GO:0005975">
    <property type="term" value="P:carbohydrate metabolic process"/>
    <property type="evidence" value="ECO:0007669"/>
    <property type="project" value="InterPro"/>
</dbReference>
<dbReference type="Proteomes" id="UP001642409">
    <property type="component" value="Unassembled WGS sequence"/>
</dbReference>
<proteinExistence type="predicted"/>
<evidence type="ECO:0000256" key="1">
    <source>
        <dbReference type="ARBA" id="ARBA00023235"/>
    </source>
</evidence>
<protein>
    <submittedName>
        <fullName evidence="2">Ribose 5-phosphate isomerase</fullName>
    </submittedName>
    <submittedName>
        <fullName evidence="3">Ribose_5-phosphate isomerase</fullName>
    </submittedName>
</protein>
<dbReference type="EMBL" id="CAXDID020000086">
    <property type="protein sequence ID" value="CAL6020575.1"/>
    <property type="molecule type" value="Genomic_DNA"/>
</dbReference>
<dbReference type="PANTHER" id="PTHR30345:SF0">
    <property type="entry name" value="DNA DAMAGE-REPAIR_TOLERATION PROTEIN DRT102"/>
    <property type="match status" value="1"/>
</dbReference>
<keyword evidence="1 2" id="KW-0413">Isomerase</keyword>
<dbReference type="InterPro" id="IPR003500">
    <property type="entry name" value="RpiB_LacA_LacB"/>
</dbReference>
<dbReference type="AlphaFoldDB" id="A0AA86QBW4"/>
<dbReference type="NCBIfam" id="TIGR00689">
    <property type="entry name" value="rpiB_lacA_lacB"/>
    <property type="match status" value="1"/>
</dbReference>
<dbReference type="NCBIfam" id="TIGR01120">
    <property type="entry name" value="rpiB"/>
    <property type="match status" value="1"/>
</dbReference>
<dbReference type="Gene3D" id="3.40.1400.10">
    <property type="entry name" value="Sugar-phosphate isomerase, RpiB/LacA/LacB"/>
    <property type="match status" value="1"/>
</dbReference>
<dbReference type="EMBL" id="CATOUU010000838">
    <property type="protein sequence ID" value="CAI9953272.1"/>
    <property type="molecule type" value="Genomic_DNA"/>
</dbReference>
<dbReference type="SUPFAM" id="SSF89623">
    <property type="entry name" value="Ribose/Galactose isomerase RpiB/AlsB"/>
    <property type="match status" value="1"/>
</dbReference>
<comment type="caution">
    <text evidence="2">The sequence shown here is derived from an EMBL/GenBank/DDBJ whole genome shotgun (WGS) entry which is preliminary data.</text>
</comment>
<keyword evidence="4" id="KW-1185">Reference proteome</keyword>
<dbReference type="GO" id="GO:0016853">
    <property type="term" value="F:isomerase activity"/>
    <property type="evidence" value="ECO:0007669"/>
    <property type="project" value="UniProtKB-KW"/>
</dbReference>
<dbReference type="Pfam" id="PF02502">
    <property type="entry name" value="LacAB_rpiB"/>
    <property type="match status" value="1"/>
</dbReference>
<sequence length="145" mass="15992">MKIAVASDHGGYELKQFIIKQIQKDHEIIDCGANDATTSVDYPDFAHIACEKVQKGEVTCAIVVCGTGIGISIATNKHQGIRCALCHNEYEAEMTRRHNNANALALGGRVTGDQLALNIVKRFLETEFEGGRHQQRIDKISKLEQ</sequence>
<evidence type="ECO:0000313" key="2">
    <source>
        <dbReference type="EMBL" id="CAI9953272.1"/>
    </source>
</evidence>
<evidence type="ECO:0000313" key="4">
    <source>
        <dbReference type="Proteomes" id="UP001642409"/>
    </source>
</evidence>
<name>A0AA86QBW4_9EUKA</name>
<dbReference type="PIRSF" id="PIRSF005384">
    <property type="entry name" value="RpiB_LacA_B"/>
    <property type="match status" value="1"/>
</dbReference>
<dbReference type="PANTHER" id="PTHR30345">
    <property type="entry name" value="RIBOSE-5-PHOSPHATE ISOMERASE B"/>
    <property type="match status" value="1"/>
</dbReference>
<dbReference type="NCBIfam" id="NF004051">
    <property type="entry name" value="PRK05571.1"/>
    <property type="match status" value="1"/>
</dbReference>
<organism evidence="2">
    <name type="scientific">Hexamita inflata</name>
    <dbReference type="NCBI Taxonomy" id="28002"/>
    <lineage>
        <taxon>Eukaryota</taxon>
        <taxon>Metamonada</taxon>
        <taxon>Diplomonadida</taxon>
        <taxon>Hexamitidae</taxon>
        <taxon>Hexamitinae</taxon>
        <taxon>Hexamita</taxon>
    </lineage>
</organism>
<reference evidence="2" key="1">
    <citation type="submission" date="2023-06" db="EMBL/GenBank/DDBJ databases">
        <authorList>
            <person name="Kurt Z."/>
        </authorList>
    </citation>
    <scope>NUCLEOTIDE SEQUENCE</scope>
</reference>